<feature type="transmembrane region" description="Helical" evidence="2">
    <location>
        <begin position="18"/>
        <end position="39"/>
    </location>
</feature>
<evidence type="ECO:0000313" key="4">
    <source>
        <dbReference type="Proteomes" id="UP000294508"/>
    </source>
</evidence>
<feature type="region of interest" description="Disordered" evidence="1">
    <location>
        <begin position="412"/>
        <end position="431"/>
    </location>
</feature>
<sequence length="431" mass="46401">MIAWAAGFRARQFVRQSLWVVPLIGGVIGVVLADIDVWIEGRIALPPQWSYSADTANSVLSAAAAAMVGLIGFVVTIGVLVVQMATGTLSPRFMRLWYRDRLQKLVLAAFTATFTFSFALLRHVESDSVPDLGITLVGLAVSTDLILLLLYFNRFVHALRPVAVAAAMAHAGLAIAAANDGLTSSAGSNDHRDRRGQPDAQVLAPRSGAIQDLDIAALVRFAAARGQVCVIPHTIGDFVTARTVLMEVHGAASEIDLRRLSAMVSLGRERTIDQDPAFALRIMVDIAIRALSPAVNDPTTATQVLNHIDDLLLGIGSSDRVFRGTALDADGRVRLVVRTRGWVEYLDLGVTEIRQYGASSPQVCRRLRAMLEDLLAGVLPARRAAVQSHLDALNRATDAAFADPFDRAVARMSDRQGLGTTRPGETSDARR</sequence>
<dbReference type="EMBL" id="SLWN01000009">
    <property type="protein sequence ID" value="TCO23526.1"/>
    <property type="molecule type" value="Genomic_DNA"/>
</dbReference>
<keyword evidence="2" id="KW-0472">Membrane</keyword>
<feature type="transmembrane region" description="Helical" evidence="2">
    <location>
        <begin position="59"/>
        <end position="82"/>
    </location>
</feature>
<evidence type="ECO:0000256" key="2">
    <source>
        <dbReference type="SAM" id="Phobius"/>
    </source>
</evidence>
<keyword evidence="2" id="KW-1133">Transmembrane helix</keyword>
<proteinExistence type="predicted"/>
<dbReference type="AlphaFoldDB" id="A0A4V2RZ22"/>
<reference evidence="3 4" key="1">
    <citation type="journal article" date="2015" name="Stand. Genomic Sci.">
        <title>Genomic Encyclopedia of Bacterial and Archaeal Type Strains, Phase III: the genomes of soil and plant-associated and newly described type strains.</title>
        <authorList>
            <person name="Whitman W.B."/>
            <person name="Woyke T."/>
            <person name="Klenk H.P."/>
            <person name="Zhou Y."/>
            <person name="Lilburn T.G."/>
            <person name="Beck B.J."/>
            <person name="De Vos P."/>
            <person name="Vandamme P."/>
            <person name="Eisen J.A."/>
            <person name="Garrity G."/>
            <person name="Hugenholtz P."/>
            <person name="Kyrpides N.C."/>
        </authorList>
    </citation>
    <scope>NUCLEOTIDE SEQUENCE [LARGE SCALE GENOMIC DNA]</scope>
    <source>
        <strain evidence="3 4">VKM Ac-2572</strain>
    </source>
</reference>
<accession>A0A4V2RZ22</accession>
<dbReference type="Pfam" id="PF10011">
    <property type="entry name" value="DUF2254"/>
    <property type="match status" value="1"/>
</dbReference>
<protein>
    <submittedName>
        <fullName evidence="3">Putative membrane protein</fullName>
    </submittedName>
</protein>
<keyword evidence="4" id="KW-1185">Reference proteome</keyword>
<comment type="caution">
    <text evidence="3">The sequence shown here is derived from an EMBL/GenBank/DDBJ whole genome shotgun (WGS) entry which is preliminary data.</text>
</comment>
<evidence type="ECO:0000256" key="1">
    <source>
        <dbReference type="SAM" id="MobiDB-lite"/>
    </source>
</evidence>
<feature type="transmembrane region" description="Helical" evidence="2">
    <location>
        <begin position="133"/>
        <end position="152"/>
    </location>
</feature>
<dbReference type="InterPro" id="IPR018723">
    <property type="entry name" value="DUF2254_membrane"/>
</dbReference>
<organism evidence="3 4">
    <name type="scientific">Kribbella steppae</name>
    <dbReference type="NCBI Taxonomy" id="2512223"/>
    <lineage>
        <taxon>Bacteria</taxon>
        <taxon>Bacillati</taxon>
        <taxon>Actinomycetota</taxon>
        <taxon>Actinomycetes</taxon>
        <taxon>Propionibacteriales</taxon>
        <taxon>Kribbellaceae</taxon>
        <taxon>Kribbella</taxon>
    </lineage>
</organism>
<feature type="transmembrane region" description="Helical" evidence="2">
    <location>
        <begin position="102"/>
        <end position="121"/>
    </location>
</feature>
<name>A0A4V2RZ22_9ACTN</name>
<evidence type="ECO:0000313" key="3">
    <source>
        <dbReference type="EMBL" id="TCO23526.1"/>
    </source>
</evidence>
<keyword evidence="2" id="KW-0812">Transmembrane</keyword>
<dbReference type="Proteomes" id="UP000294508">
    <property type="component" value="Unassembled WGS sequence"/>
</dbReference>
<gene>
    <name evidence="3" type="ORF">EV652_109354</name>
</gene>